<keyword evidence="1" id="KW-1133">Transmembrane helix</keyword>
<sequence length="332" mass="36406">MTVMQLVRKTMPFLLSRIVIYGIFGVVALLFLGIMIGIGFLLLKMFGEGSAAFIIVMLFAFGGIYGGLRFLERYVLYMVKVGHISVVVELLRNGQIPDGKGQIAYGKDQVKKNFGSVNVAFVIDKAVHGAVKQIQRWMLRVGEFFSFVPGAKNIIGILNSIMSVSLNYIDEAVVSYIILRRNEERAETVWKSASDGVVLYAQSWKGIIKTAAGAVLLIYAFSIIIFLVFALPLMGIGRLMTLNSPELGFFTGAIALIAAYVLTVVLKRAIVDPIVTIAMIRSYQMSIKNLEPEIDLQQKLLGVSGKFKNLFNKGNEAPAQQASPPSPVNIAT</sequence>
<gene>
    <name evidence="2" type="ORF">ACFSFY_05180</name>
</gene>
<accession>A0ABW4SD87</accession>
<comment type="caution">
    <text evidence="2">The sequence shown here is derived from an EMBL/GenBank/DDBJ whole genome shotgun (WGS) entry which is preliminary data.</text>
</comment>
<dbReference type="EMBL" id="JBHUGI010000008">
    <property type="protein sequence ID" value="MFD1927457.1"/>
    <property type="molecule type" value="Genomic_DNA"/>
</dbReference>
<feature type="transmembrane region" description="Helical" evidence="1">
    <location>
        <begin position="20"/>
        <end position="43"/>
    </location>
</feature>
<organism evidence="2 3">
    <name type="scientific">Sporosarcina siberiensis</name>
    <dbReference type="NCBI Taxonomy" id="1365606"/>
    <lineage>
        <taxon>Bacteria</taxon>
        <taxon>Bacillati</taxon>
        <taxon>Bacillota</taxon>
        <taxon>Bacilli</taxon>
        <taxon>Bacillales</taxon>
        <taxon>Caryophanaceae</taxon>
        <taxon>Sporosarcina</taxon>
    </lineage>
</organism>
<dbReference type="Proteomes" id="UP001597218">
    <property type="component" value="Unassembled WGS sequence"/>
</dbReference>
<feature type="transmembrane region" description="Helical" evidence="1">
    <location>
        <begin position="211"/>
        <end position="235"/>
    </location>
</feature>
<name>A0ABW4SD87_9BACL</name>
<keyword evidence="1" id="KW-0472">Membrane</keyword>
<proteinExistence type="predicted"/>
<reference evidence="3" key="1">
    <citation type="journal article" date="2019" name="Int. J. Syst. Evol. Microbiol.">
        <title>The Global Catalogue of Microorganisms (GCM) 10K type strain sequencing project: providing services to taxonomists for standard genome sequencing and annotation.</title>
        <authorList>
            <consortium name="The Broad Institute Genomics Platform"/>
            <consortium name="The Broad Institute Genome Sequencing Center for Infectious Disease"/>
            <person name="Wu L."/>
            <person name="Ma J."/>
        </authorList>
    </citation>
    <scope>NUCLEOTIDE SEQUENCE [LARGE SCALE GENOMIC DNA]</scope>
    <source>
        <strain evidence="3">CGMCC 4.7177</strain>
    </source>
</reference>
<evidence type="ECO:0000256" key="1">
    <source>
        <dbReference type="SAM" id="Phobius"/>
    </source>
</evidence>
<evidence type="ECO:0000313" key="3">
    <source>
        <dbReference type="Proteomes" id="UP001597218"/>
    </source>
</evidence>
<dbReference type="RefSeq" id="WP_381536114.1">
    <property type="nucleotide sequence ID" value="NZ_JBHUGI010000008.1"/>
</dbReference>
<protein>
    <submittedName>
        <fullName evidence="2">Uncharacterized protein</fullName>
    </submittedName>
</protein>
<evidence type="ECO:0000313" key="2">
    <source>
        <dbReference type="EMBL" id="MFD1927457.1"/>
    </source>
</evidence>
<keyword evidence="3" id="KW-1185">Reference proteome</keyword>
<feature type="transmembrane region" description="Helical" evidence="1">
    <location>
        <begin position="247"/>
        <end position="266"/>
    </location>
</feature>
<keyword evidence="1" id="KW-0812">Transmembrane</keyword>
<feature type="transmembrane region" description="Helical" evidence="1">
    <location>
        <begin position="50"/>
        <end position="68"/>
    </location>
</feature>